<dbReference type="GO" id="GO:0036064">
    <property type="term" value="C:ciliary basal body"/>
    <property type="evidence" value="ECO:0007669"/>
    <property type="project" value="TreeGrafter"/>
</dbReference>
<feature type="compositionally biased region" description="Basic and acidic residues" evidence="5">
    <location>
        <begin position="54"/>
        <end position="182"/>
    </location>
</feature>
<feature type="compositionally biased region" description="Acidic residues" evidence="5">
    <location>
        <begin position="322"/>
        <end position="334"/>
    </location>
</feature>
<dbReference type="Pfam" id="PF13870">
    <property type="entry name" value="CCDC113_CCDC96_CC"/>
    <property type="match status" value="1"/>
</dbReference>
<organism evidence="7 8">
    <name type="scientific">Dimorphilus gyrociliatus</name>
    <dbReference type="NCBI Taxonomy" id="2664684"/>
    <lineage>
        <taxon>Eukaryota</taxon>
        <taxon>Metazoa</taxon>
        <taxon>Spiralia</taxon>
        <taxon>Lophotrochozoa</taxon>
        <taxon>Annelida</taxon>
        <taxon>Polychaeta</taxon>
        <taxon>Polychaeta incertae sedis</taxon>
        <taxon>Dinophilidae</taxon>
        <taxon>Dimorphilus</taxon>
    </lineage>
</organism>
<evidence type="ECO:0000256" key="3">
    <source>
        <dbReference type="ARBA" id="ARBA00023273"/>
    </source>
</evidence>
<dbReference type="InterPro" id="IPR051885">
    <property type="entry name" value="CC_CF"/>
</dbReference>
<feature type="domain" description="CCDC113/CCDC96 coiled-coil" evidence="6">
    <location>
        <begin position="483"/>
        <end position="654"/>
    </location>
</feature>
<dbReference type="EMBL" id="CAJFCJ010000006">
    <property type="protein sequence ID" value="CAD5116199.1"/>
    <property type="molecule type" value="Genomic_DNA"/>
</dbReference>
<evidence type="ECO:0000256" key="2">
    <source>
        <dbReference type="ARBA" id="ARBA00023054"/>
    </source>
</evidence>
<comment type="caution">
    <text evidence="7">The sequence shown here is derived from an EMBL/GenBank/DDBJ whole genome shotgun (WGS) entry which is preliminary data.</text>
</comment>
<evidence type="ECO:0000313" key="8">
    <source>
        <dbReference type="Proteomes" id="UP000549394"/>
    </source>
</evidence>
<feature type="compositionally biased region" description="Basic and acidic residues" evidence="5">
    <location>
        <begin position="254"/>
        <end position="272"/>
    </location>
</feature>
<dbReference type="PANTHER" id="PTHR15654:SF1">
    <property type="entry name" value="COILED-COIL DOMAIN-CONTAINING PROTEIN 96"/>
    <property type="match status" value="1"/>
</dbReference>
<feature type="compositionally biased region" description="Acidic residues" evidence="5">
    <location>
        <begin position="241"/>
        <end position="253"/>
    </location>
</feature>
<dbReference type="InterPro" id="IPR025254">
    <property type="entry name" value="CCDC113/CCDC96_CC"/>
</dbReference>
<evidence type="ECO:0000259" key="6">
    <source>
        <dbReference type="Pfam" id="PF13870"/>
    </source>
</evidence>
<comment type="subcellular location">
    <subcellularLocation>
        <location evidence="1">Cell projection</location>
        <location evidence="1">Cilium</location>
    </subcellularLocation>
</comment>
<gene>
    <name evidence="7" type="ORF">DGYR_LOCUS4843</name>
</gene>
<feature type="compositionally biased region" description="Basic and acidic residues" evidence="5">
    <location>
        <begin position="189"/>
        <end position="225"/>
    </location>
</feature>
<protein>
    <submittedName>
        <fullName evidence="7">DgyrCDS5115</fullName>
    </submittedName>
</protein>
<keyword evidence="3" id="KW-0966">Cell projection</keyword>
<dbReference type="PANTHER" id="PTHR15654">
    <property type="entry name" value="COILED-COIL DOMAIN-CONTAINING PROTEIN 113-RELATED"/>
    <property type="match status" value="1"/>
</dbReference>
<keyword evidence="8" id="KW-1185">Reference proteome</keyword>
<name>A0A7I8VL80_9ANNE</name>
<sequence>MADDEKTETAKDQINEEAPANIQTDNNSKEPETGGNAETEQTENVENKSQTPVEAKEATETKDETSAGDKAEEQVEEKPDDKADDKSEVKPEDKPDDRADGENESKDDTEKKTEDNSEIKSEEKEKEKADEPDGHNEEDGEVEKVGKEGIDENVEGEKEAEKEGDGGDGDGKEGEGEVKTADADEEEKEGDKTVKEEQSVKDVIDGDKNVDGTETEEKGEEKAEAEGGEVTEDNKEKTEKEGEENDQKDEEGEKETSDNVKDELTETKKPETIEEESKEEELERDHEVDPDDEELRTATRLSDPRPKSESPRSPPNIASPTDFEESDGAEELEELNQLEQEEYENKTRENLYKEYLELLEQRNELTQKNSQYQNKIYDYFRRKKMDEGLRTEVDKAADNEQKYLKYMKTLSEFKQQYTNEELITSEHLSELKERCQYKQKQVSDIYEEFLQYKKEVALKSISTRSSKNISEKEIDAALLKEMKKEEEVSQVRLENHKLKHKLQNKEQQLKSKEELAEGLHLIDFEQLKIENQTYNEKIEERNEELVKLRKKITSTVQVLTHLKEKLQHLQAENSVKDATLREVEQKAAKKRDLLSRTKQVRDALRNENLKLRQNCGLLGNEILLRDFEERVDEGNALKNRLEELKIQHAQLTLQANGIKQKIELAKGNLQGVQKFM</sequence>
<dbReference type="Proteomes" id="UP000549394">
    <property type="component" value="Unassembled WGS sequence"/>
</dbReference>
<keyword evidence="2 4" id="KW-0175">Coiled coil</keyword>
<dbReference type="GO" id="GO:0005930">
    <property type="term" value="C:axoneme"/>
    <property type="evidence" value="ECO:0007669"/>
    <property type="project" value="TreeGrafter"/>
</dbReference>
<proteinExistence type="predicted"/>
<evidence type="ECO:0000256" key="1">
    <source>
        <dbReference type="ARBA" id="ARBA00004138"/>
    </source>
</evidence>
<dbReference type="GO" id="GO:0060271">
    <property type="term" value="P:cilium assembly"/>
    <property type="evidence" value="ECO:0007669"/>
    <property type="project" value="TreeGrafter"/>
</dbReference>
<feature type="coiled-coil region" evidence="4">
    <location>
        <begin position="479"/>
        <end position="661"/>
    </location>
</feature>
<feature type="compositionally biased region" description="Polar residues" evidence="5">
    <location>
        <begin position="36"/>
        <end position="52"/>
    </location>
</feature>
<dbReference type="OrthoDB" id="10254794at2759"/>
<evidence type="ECO:0000256" key="5">
    <source>
        <dbReference type="SAM" id="MobiDB-lite"/>
    </source>
</evidence>
<feature type="region of interest" description="Disordered" evidence="5">
    <location>
        <begin position="1"/>
        <end position="334"/>
    </location>
</feature>
<evidence type="ECO:0000313" key="7">
    <source>
        <dbReference type="EMBL" id="CAD5116199.1"/>
    </source>
</evidence>
<evidence type="ECO:0000256" key="4">
    <source>
        <dbReference type="SAM" id="Coils"/>
    </source>
</evidence>
<dbReference type="AlphaFoldDB" id="A0A7I8VL80"/>
<reference evidence="7 8" key="1">
    <citation type="submission" date="2020-08" db="EMBL/GenBank/DDBJ databases">
        <authorList>
            <person name="Hejnol A."/>
        </authorList>
    </citation>
    <scope>NUCLEOTIDE SEQUENCE [LARGE SCALE GENOMIC DNA]</scope>
</reference>
<accession>A0A7I8VL80</accession>